<dbReference type="PANTHER" id="PTHR34965">
    <property type="entry name" value="OS07G0118300 PROTEIN"/>
    <property type="match status" value="1"/>
</dbReference>
<organism evidence="3 4">
    <name type="scientific">Rhododendron williamsianum</name>
    <dbReference type="NCBI Taxonomy" id="262921"/>
    <lineage>
        <taxon>Eukaryota</taxon>
        <taxon>Viridiplantae</taxon>
        <taxon>Streptophyta</taxon>
        <taxon>Embryophyta</taxon>
        <taxon>Tracheophyta</taxon>
        <taxon>Spermatophyta</taxon>
        <taxon>Magnoliopsida</taxon>
        <taxon>eudicotyledons</taxon>
        <taxon>Gunneridae</taxon>
        <taxon>Pentapetalae</taxon>
        <taxon>asterids</taxon>
        <taxon>Ericales</taxon>
        <taxon>Ericaceae</taxon>
        <taxon>Ericoideae</taxon>
        <taxon>Rhodoreae</taxon>
        <taxon>Rhododendron</taxon>
    </lineage>
</organism>
<evidence type="ECO:0000256" key="1">
    <source>
        <dbReference type="SAM" id="Coils"/>
    </source>
</evidence>
<feature type="coiled-coil region" evidence="1">
    <location>
        <begin position="66"/>
        <end position="93"/>
    </location>
</feature>
<sequence length="99" mass="11116">MARNVDAFIIVCRCFSVVTAVAALLCIAVNVLYAVRSFMNLSDVISLTLSLYTFVYLSGIFCLGRIKHARQSRDEAVSDSQEAERRRQELEALLVQERA</sequence>
<gene>
    <name evidence="3" type="ORF">C3L33_21111</name>
</gene>
<feature type="transmembrane region" description="Helical" evidence="2">
    <location>
        <begin position="7"/>
        <end position="32"/>
    </location>
</feature>
<evidence type="ECO:0000313" key="3">
    <source>
        <dbReference type="EMBL" id="KAE9446989.1"/>
    </source>
</evidence>
<dbReference type="EMBL" id="QEFC01003715">
    <property type="protein sequence ID" value="KAE9446989.1"/>
    <property type="molecule type" value="Genomic_DNA"/>
</dbReference>
<evidence type="ECO:0000313" key="4">
    <source>
        <dbReference type="Proteomes" id="UP000428333"/>
    </source>
</evidence>
<evidence type="ECO:0000256" key="2">
    <source>
        <dbReference type="SAM" id="Phobius"/>
    </source>
</evidence>
<feature type="transmembrane region" description="Helical" evidence="2">
    <location>
        <begin position="44"/>
        <end position="63"/>
    </location>
</feature>
<name>A0A6A4KVX8_9ERIC</name>
<keyword evidence="2" id="KW-0812">Transmembrane</keyword>
<keyword evidence="2" id="KW-0472">Membrane</keyword>
<keyword evidence="2" id="KW-1133">Transmembrane helix</keyword>
<dbReference type="AlphaFoldDB" id="A0A6A4KVX8"/>
<dbReference type="OrthoDB" id="206313at2759"/>
<keyword evidence="4" id="KW-1185">Reference proteome</keyword>
<reference evidence="3 4" key="1">
    <citation type="journal article" date="2019" name="Genome Biol. Evol.">
        <title>The Rhododendron genome and chromosomal organization provide insight into shared whole-genome duplications across the heath family (Ericaceae).</title>
        <authorList>
            <person name="Soza V.L."/>
            <person name="Lindsley D."/>
            <person name="Waalkes A."/>
            <person name="Ramage E."/>
            <person name="Patwardhan R.P."/>
            <person name="Burton J.N."/>
            <person name="Adey A."/>
            <person name="Kumar A."/>
            <person name="Qiu R."/>
            <person name="Shendure J."/>
            <person name="Hall B."/>
        </authorList>
    </citation>
    <scope>NUCLEOTIDE SEQUENCE [LARGE SCALE GENOMIC DNA]</scope>
    <source>
        <strain evidence="3">RSF 1966-606</strain>
    </source>
</reference>
<feature type="non-terminal residue" evidence="3">
    <location>
        <position position="1"/>
    </location>
</feature>
<comment type="caution">
    <text evidence="3">The sequence shown here is derived from an EMBL/GenBank/DDBJ whole genome shotgun (WGS) entry which is preliminary data.</text>
</comment>
<proteinExistence type="predicted"/>
<accession>A0A6A4KVX8</accession>
<protein>
    <submittedName>
        <fullName evidence="3">Uncharacterized protein</fullName>
    </submittedName>
</protein>
<keyword evidence="1" id="KW-0175">Coiled coil</keyword>
<dbReference type="Proteomes" id="UP000428333">
    <property type="component" value="Linkage Group LG13"/>
</dbReference>
<dbReference type="PANTHER" id="PTHR34965:SF1">
    <property type="entry name" value="OS07G0118300 PROTEIN"/>
    <property type="match status" value="1"/>
</dbReference>